<accession>Q8GGE1</accession>
<dbReference type="EMBL" id="AF533985">
    <property type="protein sequence ID" value="AAN76285.1"/>
    <property type="molecule type" value="Genomic_DNA"/>
</dbReference>
<keyword evidence="1" id="KW-0614">Plasmid</keyword>
<organism evidence="1">
    <name type="scientific">Streptomyces sp. EN27</name>
    <dbReference type="NCBI Taxonomy" id="211464"/>
    <lineage>
        <taxon>Bacteria</taxon>
        <taxon>Bacillati</taxon>
        <taxon>Actinomycetota</taxon>
        <taxon>Actinomycetes</taxon>
        <taxon>Kitasatosporales</taxon>
        <taxon>Streptomycetaceae</taxon>
        <taxon>Streptomyces</taxon>
    </lineage>
</organism>
<dbReference type="RefSeq" id="WP_011116791.1">
    <property type="nucleotide sequence ID" value="NC_004931.1"/>
</dbReference>
<sequence length="124" mass="13474">MSDELPKQRVAGVEYLSCEWCGEAVSQLGSWSPRRYCKRSHRQRAFEARRLGLPMKRDRGKEAAVDVPAAAAIDVVAPVPPAPPSTPPLWEDDDIALRLARYGIGTDGQELPATQPGGPPARDA</sequence>
<name>Q8GGE1_9ACTN</name>
<reference evidence="1" key="1">
    <citation type="journal article" date="2003" name="Plasmid">
        <title>Complete sequencing and analysis of pEN2701, a novel 13-kb plasmid from an endophytic Streptomyces sp.</title>
        <authorList>
            <person name="Coombs J.T."/>
            <person name="Franco C.M.M."/>
            <person name="Loria R."/>
        </authorList>
    </citation>
    <scope>NUCLEOTIDE SEQUENCE</scope>
    <source>
        <strain evidence="1">EN27</strain>
        <plasmid evidence="1">pEN2701</plasmid>
    </source>
</reference>
<dbReference type="AlphaFoldDB" id="Q8GGE1"/>
<evidence type="ECO:0000313" key="1">
    <source>
        <dbReference type="EMBL" id="AAN76285.1"/>
    </source>
</evidence>
<geneLocation type="plasmid" evidence="1">
    <name>pEN2701</name>
</geneLocation>
<protein>
    <submittedName>
        <fullName evidence="1">Uncharacterized protein</fullName>
    </submittedName>
</protein>
<proteinExistence type="predicted"/>